<dbReference type="EMBL" id="AP014938">
    <property type="protein sequence ID" value="BAS19929.1"/>
    <property type="molecule type" value="Genomic_DNA"/>
</dbReference>
<feature type="region of interest" description="Disordered" evidence="5">
    <location>
        <begin position="414"/>
        <end position="440"/>
    </location>
</feature>
<keyword evidence="8" id="KW-0723">Serine/threonine-protein kinase</keyword>
<evidence type="ECO:0000313" key="9">
    <source>
        <dbReference type="Proteomes" id="UP000066203"/>
    </source>
</evidence>
<dbReference type="AlphaFoldDB" id="A0A0K2RYM7"/>
<evidence type="ECO:0000256" key="5">
    <source>
        <dbReference type="SAM" id="MobiDB-lite"/>
    </source>
</evidence>
<dbReference type="Gene3D" id="3.30.200.20">
    <property type="entry name" value="Phosphorylase Kinase, domain 1"/>
    <property type="match status" value="1"/>
</dbReference>
<keyword evidence="4" id="KW-0067">ATP-binding</keyword>
<dbReference type="GO" id="GO:0005524">
    <property type="term" value="F:ATP binding"/>
    <property type="evidence" value="ECO:0007669"/>
    <property type="project" value="UniProtKB-KW"/>
</dbReference>
<dbReference type="PROSITE" id="PS00108">
    <property type="entry name" value="PROTEIN_KINASE_ST"/>
    <property type="match status" value="1"/>
</dbReference>
<feature type="compositionally biased region" description="Low complexity" evidence="5">
    <location>
        <begin position="414"/>
        <end position="431"/>
    </location>
</feature>
<keyword evidence="6" id="KW-1133">Transmembrane helix</keyword>
<dbReference type="Pfam" id="PF00069">
    <property type="entry name" value="Pkinase"/>
    <property type="match status" value="1"/>
</dbReference>
<proteinExistence type="predicted"/>
<keyword evidence="6" id="KW-0472">Membrane</keyword>
<evidence type="ECO:0000313" key="8">
    <source>
        <dbReference type="EMBL" id="BAS19929.1"/>
    </source>
</evidence>
<dbReference type="InterPro" id="IPR011009">
    <property type="entry name" value="Kinase-like_dom_sf"/>
</dbReference>
<keyword evidence="6" id="KW-0812">Transmembrane</keyword>
<evidence type="ECO:0000256" key="2">
    <source>
        <dbReference type="ARBA" id="ARBA00022741"/>
    </source>
</evidence>
<dbReference type="CDD" id="cd14014">
    <property type="entry name" value="STKc_PknB_like"/>
    <property type="match status" value="1"/>
</dbReference>
<dbReference type="PANTHER" id="PTHR43289:SF34">
    <property type="entry name" value="SERINE_THREONINE-PROTEIN KINASE YBDM-RELATED"/>
    <property type="match status" value="1"/>
</dbReference>
<reference evidence="9" key="1">
    <citation type="submission" date="2015-08" db="EMBL/GenBank/DDBJ databases">
        <title>Complete genome sequence of Rothia mucilaginosa strain NUM-Rm6536.</title>
        <authorList>
            <person name="Nambu T."/>
        </authorList>
    </citation>
    <scope>NUCLEOTIDE SEQUENCE [LARGE SCALE GENOMIC DNA]</scope>
    <source>
        <strain evidence="9">NUM-Rm6536</strain>
    </source>
</reference>
<name>A0A0K2RYM7_9MICC</name>
<keyword evidence="2" id="KW-0547">Nucleotide-binding</keyword>
<evidence type="ECO:0000256" key="4">
    <source>
        <dbReference type="ARBA" id="ARBA00022840"/>
    </source>
</evidence>
<evidence type="ECO:0000256" key="1">
    <source>
        <dbReference type="ARBA" id="ARBA00022679"/>
    </source>
</evidence>
<dbReference type="InterPro" id="IPR000719">
    <property type="entry name" value="Prot_kinase_dom"/>
</dbReference>
<dbReference type="InterPro" id="IPR008271">
    <property type="entry name" value="Ser/Thr_kinase_AS"/>
</dbReference>
<evidence type="ECO:0000256" key="6">
    <source>
        <dbReference type="SAM" id="Phobius"/>
    </source>
</evidence>
<keyword evidence="3 8" id="KW-0418">Kinase</keyword>
<feature type="transmembrane region" description="Helical" evidence="6">
    <location>
        <begin position="386"/>
        <end position="406"/>
    </location>
</feature>
<dbReference type="Gene3D" id="1.10.510.10">
    <property type="entry name" value="Transferase(Phosphotransferase) domain 1"/>
    <property type="match status" value="1"/>
</dbReference>
<keyword evidence="1" id="KW-0808">Transferase</keyword>
<dbReference type="PANTHER" id="PTHR43289">
    <property type="entry name" value="MITOGEN-ACTIVATED PROTEIN KINASE KINASE KINASE 20-RELATED"/>
    <property type="match status" value="1"/>
</dbReference>
<evidence type="ECO:0000259" key="7">
    <source>
        <dbReference type="PROSITE" id="PS50011"/>
    </source>
</evidence>
<feature type="region of interest" description="Disordered" evidence="5">
    <location>
        <begin position="1"/>
        <end position="30"/>
    </location>
</feature>
<accession>A0A0K2RYM7</accession>
<evidence type="ECO:0000256" key="3">
    <source>
        <dbReference type="ARBA" id="ARBA00022777"/>
    </source>
</evidence>
<dbReference type="Proteomes" id="UP000066203">
    <property type="component" value="Chromosome"/>
</dbReference>
<gene>
    <name evidence="8" type="ORF">RM6536_0682</name>
</gene>
<feature type="domain" description="Protein kinase" evidence="7">
    <location>
        <begin position="42"/>
        <end position="292"/>
    </location>
</feature>
<dbReference type="SMART" id="SM00220">
    <property type="entry name" value="S_TKc"/>
    <property type="match status" value="1"/>
</dbReference>
<protein>
    <submittedName>
        <fullName evidence="8">Serine/threonine protein kinase</fullName>
    </submittedName>
</protein>
<dbReference type="RefSeq" id="WP_060824067.1">
    <property type="nucleotide sequence ID" value="NZ_AP014938.1"/>
</dbReference>
<dbReference type="GO" id="GO:0004674">
    <property type="term" value="F:protein serine/threonine kinase activity"/>
    <property type="evidence" value="ECO:0007669"/>
    <property type="project" value="UniProtKB-KW"/>
</dbReference>
<dbReference type="PROSITE" id="PS50011">
    <property type="entry name" value="PROTEIN_KINASE_DOM"/>
    <property type="match status" value="1"/>
</dbReference>
<dbReference type="PATRIC" id="fig|43675.28.peg.695"/>
<sequence>MTVPAGSPQYSGSERRDAHPAPQAAGQPAGGLVAGAPLGSSYRLVRRVGSGAVGEVWAATMSGSWALYAAKILRPELAENPVVLESFVRERSVLLALSHPHIVPLTDMVVEGGVLALVMEFQHGGSLRQKLDSEGPLPVRLALSLMVQVLNAVEFAHRQGVMHLDIKPENVLLSGVLGESLDQQVRVADFGIASFTGSAGSGASRSFSGTPGYMAPERSAHGVATPAVDVYACAVTLHELLVAAHPLPARGGAVQVSPQIPAEVAEVLHGMLAENPVQRPGAAEAAAKLRLLAEGFAADTVLPRWVEVSSGAVGYTPTVVHGAEPAVSAVPGQNVTELYGAGMPSLGQAQNETVIRAPFVVEQPVYVPDEVVEDEEPARSPLRRPLVWGAILGSLILVGVLAFVGLSGGKGSSKTAESWSASSRSSASLPSGLGTRIEGTYNPRDKSARLTFEFSSQKSALRGDILQVLPGVEGGSCASVTWDAGQASSGVSKNQSSVTAVDVPCSWNLSGVSIPANGVVQVRANVSAEFKDSRAFEEWVNRIDSETLKAISDREVRSTAYPIQRLRSIELRVPSRVVNQSVLPVTVVPVWPSGADELNPLMVLPRTGEFSTLVQAISPDAQLISFSDGCSGHVLVSEDQRVVTALSVTSKCRVNAQIGNFTNLSSSDFAIITR</sequence>
<dbReference type="SUPFAM" id="SSF56112">
    <property type="entry name" value="Protein kinase-like (PK-like)"/>
    <property type="match status" value="1"/>
</dbReference>
<organism evidence="8">
    <name type="scientific">Rothia mucilaginosa</name>
    <dbReference type="NCBI Taxonomy" id="43675"/>
    <lineage>
        <taxon>Bacteria</taxon>
        <taxon>Bacillati</taxon>
        <taxon>Actinomycetota</taxon>
        <taxon>Actinomycetes</taxon>
        <taxon>Micrococcales</taxon>
        <taxon>Micrococcaceae</taxon>
        <taxon>Rothia</taxon>
    </lineage>
</organism>